<protein>
    <recommendedName>
        <fullName evidence="4">Cupin domain-containing protein</fullName>
    </recommendedName>
</protein>
<dbReference type="PANTHER" id="PTHR37694:SF1">
    <property type="entry name" value="SLR8022 PROTEIN"/>
    <property type="match status" value="1"/>
</dbReference>
<evidence type="ECO:0000256" key="1">
    <source>
        <dbReference type="SAM" id="MobiDB-lite"/>
    </source>
</evidence>
<keyword evidence="3" id="KW-1185">Reference proteome</keyword>
<reference evidence="3" key="1">
    <citation type="submission" date="2017-02" db="EMBL/GenBank/DDBJ databases">
        <authorList>
            <person name="Varghese N."/>
            <person name="Submissions S."/>
        </authorList>
    </citation>
    <scope>NUCLEOTIDE SEQUENCE [LARGE SCALE GENOMIC DNA]</scope>
    <source>
        <strain evidence="3">DSM 22270</strain>
    </source>
</reference>
<evidence type="ECO:0000313" key="3">
    <source>
        <dbReference type="Proteomes" id="UP000190897"/>
    </source>
</evidence>
<organism evidence="2 3">
    <name type="scientific">Dyadobacter psychrophilus</name>
    <dbReference type="NCBI Taxonomy" id="651661"/>
    <lineage>
        <taxon>Bacteria</taxon>
        <taxon>Pseudomonadati</taxon>
        <taxon>Bacteroidota</taxon>
        <taxon>Cytophagia</taxon>
        <taxon>Cytophagales</taxon>
        <taxon>Spirosomataceae</taxon>
        <taxon>Dyadobacter</taxon>
    </lineage>
</organism>
<feature type="compositionally biased region" description="Polar residues" evidence="1">
    <location>
        <begin position="109"/>
        <end position="120"/>
    </location>
</feature>
<name>A0A1T5B634_9BACT</name>
<accession>A0A1T5B634</accession>
<dbReference type="STRING" id="651661.SAMN05660293_00012"/>
<feature type="region of interest" description="Disordered" evidence="1">
    <location>
        <begin position="104"/>
        <end position="129"/>
    </location>
</feature>
<dbReference type="PANTHER" id="PTHR37694">
    <property type="entry name" value="SLR8022 PROTEIN"/>
    <property type="match status" value="1"/>
</dbReference>
<evidence type="ECO:0000313" key="2">
    <source>
        <dbReference type="EMBL" id="SKB42527.1"/>
    </source>
</evidence>
<dbReference type="RefSeq" id="WP_082212650.1">
    <property type="nucleotide sequence ID" value="NZ_FUZA01000001.1"/>
</dbReference>
<dbReference type="InterPro" id="IPR014710">
    <property type="entry name" value="RmlC-like_jellyroll"/>
</dbReference>
<sequence>MNTMTTVSEVLNELKLRGYTVDFNLDDNCLVCHSNSLKIHPQDFVVDKHYRFEGMSDPSDEAIVYAISSPKHNIKGVLVNGYGISSDNMADDLIKALNETPPVKHLEQASDSTPTKSNEATPLRPEGERELDAPMVTMDLNSLKAQIKEEASYKNGDRNAITIFKTEGMRIVLIALHKGAEMKTHTAPGVISVQVLEGHITFTTEQKTAVRSAGQMLALHAGIAHKVFASEESLFLLTISSRVEKK</sequence>
<dbReference type="AlphaFoldDB" id="A0A1T5B634"/>
<dbReference type="Gene3D" id="2.60.120.10">
    <property type="entry name" value="Jelly Rolls"/>
    <property type="match status" value="1"/>
</dbReference>
<dbReference type="InterPro" id="IPR011051">
    <property type="entry name" value="RmlC_Cupin_sf"/>
</dbReference>
<dbReference type="OrthoDB" id="8418771at2"/>
<gene>
    <name evidence="2" type="ORF">SAMN05660293_00012</name>
</gene>
<evidence type="ECO:0008006" key="4">
    <source>
        <dbReference type="Google" id="ProtNLM"/>
    </source>
</evidence>
<proteinExistence type="predicted"/>
<dbReference type="Proteomes" id="UP000190897">
    <property type="component" value="Unassembled WGS sequence"/>
</dbReference>
<dbReference type="EMBL" id="FUZA01000001">
    <property type="protein sequence ID" value="SKB42527.1"/>
    <property type="molecule type" value="Genomic_DNA"/>
</dbReference>
<dbReference type="CDD" id="cd02230">
    <property type="entry name" value="cupin_HP0902-like"/>
    <property type="match status" value="1"/>
</dbReference>
<dbReference type="SUPFAM" id="SSF51182">
    <property type="entry name" value="RmlC-like cupins"/>
    <property type="match status" value="1"/>
</dbReference>